<dbReference type="SUPFAM" id="SSF63380">
    <property type="entry name" value="Riboflavin synthase domain-like"/>
    <property type="match status" value="1"/>
</dbReference>
<keyword evidence="6" id="KW-0411">Iron-sulfur</keyword>
<feature type="non-terminal residue" evidence="8">
    <location>
        <position position="144"/>
    </location>
</feature>
<evidence type="ECO:0000256" key="3">
    <source>
        <dbReference type="ARBA" id="ARBA00022714"/>
    </source>
</evidence>
<feature type="domain" description="FAD-binding FR-type" evidence="7">
    <location>
        <begin position="5"/>
        <end position="106"/>
    </location>
</feature>
<evidence type="ECO:0000256" key="4">
    <source>
        <dbReference type="ARBA" id="ARBA00022723"/>
    </source>
</evidence>
<keyword evidence="3" id="KW-0001">2Fe-2S</keyword>
<keyword evidence="9" id="KW-1185">Reference proteome</keyword>
<keyword evidence="2" id="KW-0285">Flavoprotein</keyword>
<dbReference type="SUPFAM" id="SSF52343">
    <property type="entry name" value="Ferredoxin reductase-like, C-terminal NADP-linked domain"/>
    <property type="match status" value="1"/>
</dbReference>
<dbReference type="InterPro" id="IPR017938">
    <property type="entry name" value="Riboflavin_synthase-like_b-brl"/>
</dbReference>
<dbReference type="Proteomes" id="UP001597083">
    <property type="component" value="Unassembled WGS sequence"/>
</dbReference>
<keyword evidence="5" id="KW-0408">Iron</keyword>
<dbReference type="EMBL" id="JBHTIR010000285">
    <property type="protein sequence ID" value="MFD0851242.1"/>
    <property type="molecule type" value="Genomic_DNA"/>
</dbReference>
<dbReference type="InterPro" id="IPR050415">
    <property type="entry name" value="MRET"/>
</dbReference>
<keyword evidence="4" id="KW-0479">Metal-binding</keyword>
<comment type="caution">
    <text evidence="8">The sequence shown here is derived from an EMBL/GenBank/DDBJ whole genome shotgun (WGS) entry which is preliminary data.</text>
</comment>
<evidence type="ECO:0000313" key="8">
    <source>
        <dbReference type="EMBL" id="MFD0851242.1"/>
    </source>
</evidence>
<evidence type="ECO:0000256" key="1">
    <source>
        <dbReference type="ARBA" id="ARBA00001974"/>
    </source>
</evidence>
<gene>
    <name evidence="8" type="ORF">ACFQ07_03380</name>
</gene>
<dbReference type="PROSITE" id="PS51384">
    <property type="entry name" value="FAD_FR"/>
    <property type="match status" value="1"/>
</dbReference>
<evidence type="ECO:0000259" key="7">
    <source>
        <dbReference type="PROSITE" id="PS51384"/>
    </source>
</evidence>
<comment type="cofactor">
    <cofactor evidence="1">
        <name>FAD</name>
        <dbReference type="ChEBI" id="CHEBI:57692"/>
    </cofactor>
</comment>
<dbReference type="InterPro" id="IPR017927">
    <property type="entry name" value="FAD-bd_FR_type"/>
</dbReference>
<dbReference type="CDD" id="cd06185">
    <property type="entry name" value="PDR_like"/>
    <property type="match status" value="1"/>
</dbReference>
<dbReference type="PANTHER" id="PTHR47354:SF1">
    <property type="entry name" value="CARNITINE MONOOXYGENASE REDUCTASE SUBUNIT"/>
    <property type="match status" value="1"/>
</dbReference>
<dbReference type="PRINTS" id="PR00409">
    <property type="entry name" value="PHDIOXRDTASE"/>
</dbReference>
<accession>A0ABW3CBP9</accession>
<dbReference type="InterPro" id="IPR039261">
    <property type="entry name" value="FNR_nucleotide-bd"/>
</dbReference>
<evidence type="ECO:0000313" key="9">
    <source>
        <dbReference type="Proteomes" id="UP001597083"/>
    </source>
</evidence>
<dbReference type="Gene3D" id="3.40.50.80">
    <property type="entry name" value="Nucleotide-binding domain of ferredoxin-NADP reductase (FNR) module"/>
    <property type="match status" value="1"/>
</dbReference>
<name>A0ABW3CBP9_9ACTN</name>
<dbReference type="Gene3D" id="2.40.30.10">
    <property type="entry name" value="Translation factors"/>
    <property type="match status" value="1"/>
</dbReference>
<evidence type="ECO:0000256" key="5">
    <source>
        <dbReference type="ARBA" id="ARBA00023004"/>
    </source>
</evidence>
<evidence type="ECO:0000256" key="2">
    <source>
        <dbReference type="ARBA" id="ARBA00022630"/>
    </source>
</evidence>
<proteinExistence type="predicted"/>
<organism evidence="8 9">
    <name type="scientific">Actinomadura adrarensis</name>
    <dbReference type="NCBI Taxonomy" id="1819600"/>
    <lineage>
        <taxon>Bacteria</taxon>
        <taxon>Bacillati</taxon>
        <taxon>Actinomycetota</taxon>
        <taxon>Actinomycetes</taxon>
        <taxon>Streptosporangiales</taxon>
        <taxon>Thermomonosporaceae</taxon>
        <taxon>Actinomadura</taxon>
    </lineage>
</organism>
<evidence type="ECO:0000256" key="6">
    <source>
        <dbReference type="ARBA" id="ARBA00023014"/>
    </source>
</evidence>
<dbReference type="Pfam" id="PF00970">
    <property type="entry name" value="FAD_binding_6"/>
    <property type="match status" value="1"/>
</dbReference>
<dbReference type="PANTHER" id="PTHR47354">
    <property type="entry name" value="NADH OXIDOREDUCTASE HCR"/>
    <property type="match status" value="1"/>
</dbReference>
<reference evidence="9" key="1">
    <citation type="journal article" date="2019" name="Int. J. Syst. Evol. Microbiol.">
        <title>The Global Catalogue of Microorganisms (GCM) 10K type strain sequencing project: providing services to taxonomists for standard genome sequencing and annotation.</title>
        <authorList>
            <consortium name="The Broad Institute Genomics Platform"/>
            <consortium name="The Broad Institute Genome Sequencing Center for Infectious Disease"/>
            <person name="Wu L."/>
            <person name="Ma J."/>
        </authorList>
    </citation>
    <scope>NUCLEOTIDE SEQUENCE [LARGE SCALE GENOMIC DNA]</scope>
    <source>
        <strain evidence="9">JCM 31696</strain>
    </source>
</reference>
<sequence length="144" mass="15724">MNDAGTRLALRLRGIRYEAEGVISLEMTAPDGDELPAWSPGAHLEIELPSGLVRHYSLCGDHRDRSRFQVAVLRDGDGGGSAEIHDTFRVGQQVLVRGPRNNFELVEADDYVFIAGGIGVTPILAMVRALGADGRWRLHYGGRT</sequence>
<protein>
    <submittedName>
        <fullName evidence="8">Ferredoxin reductase</fullName>
    </submittedName>
</protein>
<dbReference type="InterPro" id="IPR008333">
    <property type="entry name" value="Cbr1-like_FAD-bd_dom"/>
</dbReference>